<dbReference type="NCBIfam" id="TIGR02595">
    <property type="entry name" value="PEP_CTERM"/>
    <property type="match status" value="1"/>
</dbReference>
<evidence type="ECO:0000313" key="3">
    <source>
        <dbReference type="EMBL" id="RQP24953.1"/>
    </source>
</evidence>
<dbReference type="Proteomes" id="UP000267464">
    <property type="component" value="Unassembled WGS sequence"/>
</dbReference>
<keyword evidence="4" id="KW-1185">Reference proteome</keyword>
<evidence type="ECO:0000259" key="2">
    <source>
        <dbReference type="Pfam" id="PF07589"/>
    </source>
</evidence>
<proteinExistence type="predicted"/>
<name>A0A3N7HT57_9BURK</name>
<dbReference type="Pfam" id="PF07589">
    <property type="entry name" value="PEP-CTERM"/>
    <property type="match status" value="1"/>
</dbReference>
<dbReference type="OrthoDB" id="8758235at2"/>
<gene>
    <name evidence="3" type="ORF">DZC73_08800</name>
</gene>
<dbReference type="InterPro" id="IPR013424">
    <property type="entry name" value="Ice-binding_C"/>
</dbReference>
<protein>
    <submittedName>
        <fullName evidence="3">PEP-CTERM sorting domain-containing protein</fullName>
    </submittedName>
</protein>
<reference evidence="3 4" key="1">
    <citation type="submission" date="2018-08" db="EMBL/GenBank/DDBJ databases">
        <authorList>
            <person name="Khan S.A."/>
            <person name="Jeon C.O."/>
            <person name="Chun B.H."/>
            <person name="Jeong S.E."/>
        </authorList>
    </citation>
    <scope>NUCLEOTIDE SEQUENCE [LARGE SCALE GENOMIC DNA]</scope>
    <source>
        <strain evidence="3 4">S-16</strain>
    </source>
</reference>
<dbReference type="AlphaFoldDB" id="A0A3N7HT57"/>
<dbReference type="RefSeq" id="WP_124539860.1">
    <property type="nucleotide sequence ID" value="NZ_QUSW01000002.1"/>
</dbReference>
<feature type="domain" description="Ice-binding protein C-terminal" evidence="2">
    <location>
        <begin position="195"/>
        <end position="217"/>
    </location>
</feature>
<keyword evidence="1" id="KW-0732">Signal</keyword>
<organism evidence="3 4">
    <name type="scientific">Piscinibacter terrae</name>
    <dbReference type="NCBI Taxonomy" id="2496871"/>
    <lineage>
        <taxon>Bacteria</taxon>
        <taxon>Pseudomonadati</taxon>
        <taxon>Pseudomonadota</taxon>
        <taxon>Betaproteobacteria</taxon>
        <taxon>Burkholderiales</taxon>
        <taxon>Sphaerotilaceae</taxon>
        <taxon>Piscinibacter</taxon>
    </lineage>
</organism>
<sequence>MKKLILGAAIALAFQAAHAVTLINDTAVALPGTTVAAEPQLAGTVLEDKLTDFSIASLGITGHVQSRVVRSSVDGTLDFYWRVFNDDSSRGSIGNFRIGEFYSPEYNANWRIDGLGDVSPTAAYMFGGSYAGKGYINFQFFDAAGGGQIDPGESSRFMFLDTSATAYNELSVMDVANSSTTAISGLSYTFGPTAPVPEPSTYALMGLGLAAMGFLRRKSKQE</sequence>
<accession>A0A3N7HT57</accession>
<reference evidence="3 4" key="2">
    <citation type="submission" date="2018-12" db="EMBL/GenBank/DDBJ databases">
        <title>Rhizobacter gummiphilus sp. nov., a rubber-degrading bacterium isolated from the soil of a botanical garden in Japan.</title>
        <authorList>
            <person name="Shunsuke S.S."/>
        </authorList>
    </citation>
    <scope>NUCLEOTIDE SEQUENCE [LARGE SCALE GENOMIC DNA]</scope>
    <source>
        <strain evidence="3 4">S-16</strain>
    </source>
</reference>
<evidence type="ECO:0000256" key="1">
    <source>
        <dbReference type="SAM" id="SignalP"/>
    </source>
</evidence>
<comment type="caution">
    <text evidence="3">The sequence shown here is derived from an EMBL/GenBank/DDBJ whole genome shotgun (WGS) entry which is preliminary data.</text>
</comment>
<feature type="chain" id="PRO_5018085794" evidence="1">
    <location>
        <begin position="20"/>
        <end position="222"/>
    </location>
</feature>
<dbReference type="EMBL" id="QUSW01000002">
    <property type="protein sequence ID" value="RQP24953.1"/>
    <property type="molecule type" value="Genomic_DNA"/>
</dbReference>
<evidence type="ECO:0000313" key="4">
    <source>
        <dbReference type="Proteomes" id="UP000267464"/>
    </source>
</evidence>
<feature type="signal peptide" evidence="1">
    <location>
        <begin position="1"/>
        <end position="19"/>
    </location>
</feature>